<dbReference type="Pfam" id="PF07739">
    <property type="entry name" value="TipAS"/>
    <property type="match status" value="1"/>
</dbReference>
<dbReference type="SUPFAM" id="SSF46955">
    <property type="entry name" value="Putative DNA-binding domain"/>
    <property type="match status" value="1"/>
</dbReference>
<dbReference type="PROSITE" id="PS50937">
    <property type="entry name" value="HTH_MERR_2"/>
    <property type="match status" value="1"/>
</dbReference>
<protein>
    <submittedName>
        <fullName evidence="6">MerR family transcriptional regulator</fullName>
    </submittedName>
</protein>
<dbReference type="EMBL" id="AP023359">
    <property type="protein sequence ID" value="BCJ63676.1"/>
    <property type="molecule type" value="Genomic_DNA"/>
</dbReference>
<dbReference type="SUPFAM" id="SSF89082">
    <property type="entry name" value="Antibiotic binding domain of TipA-like multidrug resistance regulators"/>
    <property type="match status" value="1"/>
</dbReference>
<sequence length="250" mass="28725">MAWSIAEVAKEAGVTSRTLRHYDAIGLLPPAWTADNGRRFYEQEHLLRLQRILLLRDLGLGLDAVAEVLDRQGRDSTVDVLERHRDWLVRERGRLDRLIRTVESTIGNVQEGREMSPRKVFEGFETNPYEAEARERWGDAAIDAADERMQGWSADDAEKARTGYDRVHRSLAPLKAAGVPVTDERVQETVRFHYEVTCLFWTPNRAAYRGLAQLYVDDERFRANIGGGDDTLVEYLRDAMFEYADRRLGE</sequence>
<dbReference type="GO" id="GO:0003700">
    <property type="term" value="F:DNA-binding transcription factor activity"/>
    <property type="evidence" value="ECO:0007669"/>
    <property type="project" value="InterPro"/>
</dbReference>
<dbReference type="KEGG" id="pry:Prubr_06970"/>
<dbReference type="AlphaFoldDB" id="A0A810MQX0"/>
<evidence type="ECO:0000313" key="7">
    <source>
        <dbReference type="Proteomes" id="UP000680866"/>
    </source>
</evidence>
<dbReference type="InterPro" id="IPR047057">
    <property type="entry name" value="MerR_fam"/>
</dbReference>
<dbReference type="Gene3D" id="1.10.490.50">
    <property type="entry name" value="Antibiotic binding domain of TipA-like multidrug resistance regulators"/>
    <property type="match status" value="1"/>
</dbReference>
<dbReference type="InterPro" id="IPR036244">
    <property type="entry name" value="TipA-like_antibiotic-bd"/>
</dbReference>
<dbReference type="PANTHER" id="PTHR30204">
    <property type="entry name" value="REDOX-CYCLING DRUG-SENSING TRANSCRIPTIONAL ACTIVATOR SOXR"/>
    <property type="match status" value="1"/>
</dbReference>
<dbReference type="PANTHER" id="PTHR30204:SF69">
    <property type="entry name" value="MERR-FAMILY TRANSCRIPTIONAL REGULATOR"/>
    <property type="match status" value="1"/>
</dbReference>
<dbReference type="Proteomes" id="UP000680866">
    <property type="component" value="Chromosome"/>
</dbReference>
<dbReference type="InterPro" id="IPR012925">
    <property type="entry name" value="TipAS_dom"/>
</dbReference>
<keyword evidence="2" id="KW-0805">Transcription regulation</keyword>
<dbReference type="PRINTS" id="PR00040">
    <property type="entry name" value="HTHMERR"/>
</dbReference>
<dbReference type="Gene3D" id="1.10.1660.10">
    <property type="match status" value="1"/>
</dbReference>
<keyword evidence="1" id="KW-0678">Repressor</keyword>
<evidence type="ECO:0000259" key="5">
    <source>
        <dbReference type="PROSITE" id="PS50937"/>
    </source>
</evidence>
<evidence type="ECO:0000313" key="6">
    <source>
        <dbReference type="EMBL" id="BCJ63676.1"/>
    </source>
</evidence>
<dbReference type="Pfam" id="PF13411">
    <property type="entry name" value="MerR_1"/>
    <property type="match status" value="1"/>
</dbReference>
<evidence type="ECO:0000256" key="3">
    <source>
        <dbReference type="ARBA" id="ARBA00023125"/>
    </source>
</evidence>
<keyword evidence="7" id="KW-1185">Reference proteome</keyword>
<evidence type="ECO:0000256" key="1">
    <source>
        <dbReference type="ARBA" id="ARBA00022491"/>
    </source>
</evidence>
<feature type="domain" description="HTH merR-type" evidence="5">
    <location>
        <begin position="2"/>
        <end position="71"/>
    </location>
</feature>
<evidence type="ECO:0000256" key="2">
    <source>
        <dbReference type="ARBA" id="ARBA00023015"/>
    </source>
</evidence>
<gene>
    <name evidence="6" type="primary">tipA</name>
    <name evidence="6" type="ORF">Prubr_06970</name>
</gene>
<dbReference type="RefSeq" id="WP_212821549.1">
    <property type="nucleotide sequence ID" value="NZ_AP023359.1"/>
</dbReference>
<accession>A0A810MQX0</accession>
<proteinExistence type="predicted"/>
<name>A0A810MQX0_9ACTN</name>
<keyword evidence="3" id="KW-0238">DNA-binding</keyword>
<dbReference type="SMART" id="SM00422">
    <property type="entry name" value="HTH_MERR"/>
    <property type="match status" value="1"/>
</dbReference>
<organism evidence="6 7">
    <name type="scientific">Polymorphospora rubra</name>
    <dbReference type="NCBI Taxonomy" id="338584"/>
    <lineage>
        <taxon>Bacteria</taxon>
        <taxon>Bacillati</taxon>
        <taxon>Actinomycetota</taxon>
        <taxon>Actinomycetes</taxon>
        <taxon>Micromonosporales</taxon>
        <taxon>Micromonosporaceae</taxon>
        <taxon>Polymorphospora</taxon>
    </lineage>
</organism>
<dbReference type="PROSITE" id="PS00552">
    <property type="entry name" value="HTH_MERR_1"/>
    <property type="match status" value="1"/>
</dbReference>
<reference evidence="6" key="1">
    <citation type="submission" date="2020-08" db="EMBL/GenBank/DDBJ databases">
        <title>Whole genome shotgun sequence of Polymorphospora rubra NBRC 101157.</title>
        <authorList>
            <person name="Komaki H."/>
            <person name="Tamura T."/>
        </authorList>
    </citation>
    <scope>NUCLEOTIDE SEQUENCE</scope>
    <source>
        <strain evidence="6">NBRC 101157</strain>
    </source>
</reference>
<keyword evidence="4" id="KW-0804">Transcription</keyword>
<dbReference type="GO" id="GO:0003677">
    <property type="term" value="F:DNA binding"/>
    <property type="evidence" value="ECO:0007669"/>
    <property type="project" value="UniProtKB-KW"/>
</dbReference>
<evidence type="ECO:0000256" key="4">
    <source>
        <dbReference type="ARBA" id="ARBA00023163"/>
    </source>
</evidence>
<dbReference type="InterPro" id="IPR009061">
    <property type="entry name" value="DNA-bd_dom_put_sf"/>
</dbReference>
<dbReference type="InterPro" id="IPR000551">
    <property type="entry name" value="MerR-type_HTH_dom"/>
</dbReference>
<dbReference type="CDD" id="cd01106">
    <property type="entry name" value="HTH_TipAL-Mta"/>
    <property type="match status" value="1"/>
</dbReference>